<sequence length="355" mass="39273">MEETFVLQKPFGHSGRVELGFTPQDDLQHENELAVHRYGRTGDRDALVKTAVSRAGTKVLRREADAYNRISGRHTAFGRLLGFRTAQDPVCLMVTRRGVPIFRCDPKLRLDAAQLDRAARDLFGALAALADLGFAHRAVSADSVFWDGLQIQLQEFGHVEALGPIPGLTESALGSPTGLPVSDVPDVRAAALLLCRLAAGSTDGRPTAALGRLADAAPRLAESLEPALLAEIPPAPREMVERLRRSRPAQQRPAQERPAQERPAQEGARTDERRVEPDAHRREFRELRRQQREFNRVAPRQRRSGVAERPRSEAWSEVRAAARPEPSPREGGSRSWLVFGLFALVAVLLFVLVVR</sequence>
<feature type="compositionally biased region" description="Basic and acidic residues" evidence="1">
    <location>
        <begin position="254"/>
        <end position="295"/>
    </location>
</feature>
<dbReference type="Proteomes" id="UP000262882">
    <property type="component" value="Unassembled WGS sequence"/>
</dbReference>
<comment type="caution">
    <text evidence="3">The sequence shown here is derived from an EMBL/GenBank/DDBJ whole genome shotgun (WGS) entry which is preliminary data.</text>
</comment>
<protein>
    <recommendedName>
        <fullName evidence="5">Protein kinase domain-containing protein</fullName>
    </recommendedName>
</protein>
<keyword evidence="4" id="KW-1185">Reference proteome</keyword>
<dbReference type="OrthoDB" id="3478993at2"/>
<evidence type="ECO:0008006" key="5">
    <source>
        <dbReference type="Google" id="ProtNLM"/>
    </source>
</evidence>
<gene>
    <name evidence="3" type="ORF">D0T12_28905</name>
</gene>
<feature type="compositionally biased region" description="Basic and acidic residues" evidence="1">
    <location>
        <begin position="305"/>
        <end position="332"/>
    </location>
</feature>
<organism evidence="3 4">
    <name type="scientific">Actinomadura spongiicola</name>
    <dbReference type="NCBI Taxonomy" id="2303421"/>
    <lineage>
        <taxon>Bacteria</taxon>
        <taxon>Bacillati</taxon>
        <taxon>Actinomycetota</taxon>
        <taxon>Actinomycetes</taxon>
        <taxon>Streptosporangiales</taxon>
        <taxon>Thermomonosporaceae</taxon>
        <taxon>Actinomadura</taxon>
    </lineage>
</organism>
<reference evidence="3 4" key="1">
    <citation type="submission" date="2018-08" db="EMBL/GenBank/DDBJ databases">
        <title>Actinomadura spongicola sp. nov., isolated from marine sponge Leucetta chagosensis.</title>
        <authorList>
            <person name="Li L."/>
            <person name="Lin H.W."/>
        </authorList>
    </citation>
    <scope>NUCLEOTIDE SEQUENCE [LARGE SCALE GENOMIC DNA]</scope>
    <source>
        <strain evidence="3 4">LHW52907</strain>
    </source>
</reference>
<accession>A0A372GA39</accession>
<dbReference type="InterPro" id="IPR011009">
    <property type="entry name" value="Kinase-like_dom_sf"/>
</dbReference>
<dbReference type="EMBL" id="QVNQ01000010">
    <property type="protein sequence ID" value="RFS82256.1"/>
    <property type="molecule type" value="Genomic_DNA"/>
</dbReference>
<evidence type="ECO:0000256" key="2">
    <source>
        <dbReference type="SAM" id="Phobius"/>
    </source>
</evidence>
<name>A0A372GA39_9ACTN</name>
<dbReference type="AlphaFoldDB" id="A0A372GA39"/>
<keyword evidence="2" id="KW-0812">Transmembrane</keyword>
<keyword evidence="2" id="KW-0472">Membrane</keyword>
<feature type="transmembrane region" description="Helical" evidence="2">
    <location>
        <begin position="336"/>
        <end position="354"/>
    </location>
</feature>
<keyword evidence="2" id="KW-1133">Transmembrane helix</keyword>
<dbReference type="SUPFAM" id="SSF56112">
    <property type="entry name" value="Protein kinase-like (PK-like)"/>
    <property type="match status" value="1"/>
</dbReference>
<feature type="region of interest" description="Disordered" evidence="1">
    <location>
        <begin position="240"/>
        <end position="332"/>
    </location>
</feature>
<evidence type="ECO:0000313" key="4">
    <source>
        <dbReference type="Proteomes" id="UP000262882"/>
    </source>
</evidence>
<evidence type="ECO:0000256" key="1">
    <source>
        <dbReference type="SAM" id="MobiDB-lite"/>
    </source>
</evidence>
<evidence type="ECO:0000313" key="3">
    <source>
        <dbReference type="EMBL" id="RFS82256.1"/>
    </source>
</evidence>
<dbReference type="RefSeq" id="WP_117403460.1">
    <property type="nucleotide sequence ID" value="NZ_QVNQ01000010.1"/>
</dbReference>
<proteinExistence type="predicted"/>